<keyword evidence="6" id="KW-0378">Hydrolase</keyword>
<dbReference type="InterPro" id="IPR039421">
    <property type="entry name" value="Type_1_exporter"/>
</dbReference>
<dbReference type="Proteomes" id="UP000317078">
    <property type="component" value="Unassembled WGS sequence"/>
</dbReference>
<evidence type="ECO:0000256" key="1">
    <source>
        <dbReference type="ARBA" id="ARBA00004651"/>
    </source>
</evidence>
<organism evidence="14 15">
    <name type="scientific">Muricoccus nepalensis</name>
    <dbReference type="NCBI Taxonomy" id="1854500"/>
    <lineage>
        <taxon>Bacteria</taxon>
        <taxon>Pseudomonadati</taxon>
        <taxon>Pseudomonadota</taxon>
        <taxon>Alphaproteobacteria</taxon>
        <taxon>Acetobacterales</taxon>
        <taxon>Roseomonadaceae</taxon>
        <taxon>Muricoccus</taxon>
    </lineage>
</organism>
<comment type="subcellular location">
    <subcellularLocation>
        <location evidence="1">Cell membrane</location>
        <topology evidence="1">Multi-pass membrane protein</topology>
    </subcellularLocation>
</comment>
<dbReference type="Gene3D" id="3.40.50.300">
    <property type="entry name" value="P-loop containing nucleotide triphosphate hydrolases"/>
    <property type="match status" value="1"/>
</dbReference>
<dbReference type="InterPro" id="IPR036640">
    <property type="entry name" value="ABC1_TM_sf"/>
</dbReference>
<evidence type="ECO:0000259" key="11">
    <source>
        <dbReference type="PROSITE" id="PS50893"/>
    </source>
</evidence>
<dbReference type="EMBL" id="RCZP01000009">
    <property type="protein sequence ID" value="TPG57232.1"/>
    <property type="molecule type" value="Genomic_DNA"/>
</dbReference>
<evidence type="ECO:0000256" key="3">
    <source>
        <dbReference type="ARBA" id="ARBA00022475"/>
    </source>
</evidence>
<feature type="transmembrane region" description="Helical" evidence="10">
    <location>
        <begin position="190"/>
        <end position="210"/>
    </location>
</feature>
<dbReference type="GO" id="GO:0005886">
    <property type="term" value="C:plasma membrane"/>
    <property type="evidence" value="ECO:0007669"/>
    <property type="project" value="UniProtKB-SubCell"/>
</dbReference>
<evidence type="ECO:0000256" key="8">
    <source>
        <dbReference type="ARBA" id="ARBA00022989"/>
    </source>
</evidence>
<evidence type="ECO:0000259" key="13">
    <source>
        <dbReference type="PROSITE" id="PS50990"/>
    </source>
</evidence>
<keyword evidence="5" id="KW-0547">Nucleotide-binding</keyword>
<feature type="domain" description="ABC transmembrane type-1" evidence="12">
    <location>
        <begin position="156"/>
        <end position="435"/>
    </location>
</feature>
<keyword evidence="4 10" id="KW-0812">Transmembrane</keyword>
<dbReference type="InterPro" id="IPR003593">
    <property type="entry name" value="AAA+_ATPase"/>
</dbReference>
<evidence type="ECO:0000256" key="7">
    <source>
        <dbReference type="ARBA" id="ARBA00022840"/>
    </source>
</evidence>
<dbReference type="InterPro" id="IPR027417">
    <property type="entry name" value="P-loop_NTPase"/>
</dbReference>
<keyword evidence="8 10" id="KW-1133">Transmembrane helix</keyword>
<dbReference type="AlphaFoldDB" id="A0A502G6K2"/>
<dbReference type="PROSITE" id="PS50893">
    <property type="entry name" value="ABC_TRANSPORTER_2"/>
    <property type="match status" value="1"/>
</dbReference>
<dbReference type="SUPFAM" id="SSF90123">
    <property type="entry name" value="ABC transporter transmembrane region"/>
    <property type="match status" value="1"/>
</dbReference>
<dbReference type="InterPro" id="IPR011527">
    <property type="entry name" value="ABC1_TM_dom"/>
</dbReference>
<feature type="transmembrane region" description="Helical" evidence="10">
    <location>
        <begin position="294"/>
        <end position="314"/>
    </location>
</feature>
<evidence type="ECO:0000256" key="4">
    <source>
        <dbReference type="ARBA" id="ARBA00022692"/>
    </source>
</evidence>
<keyword evidence="15" id="KW-1185">Reference proteome</keyword>
<keyword evidence="3" id="KW-1003">Cell membrane</keyword>
<dbReference type="Gene3D" id="3.90.70.10">
    <property type="entry name" value="Cysteine proteinases"/>
    <property type="match status" value="1"/>
</dbReference>
<dbReference type="PROSITE" id="PS50990">
    <property type="entry name" value="PEPTIDASE_C39"/>
    <property type="match status" value="1"/>
</dbReference>
<feature type="domain" description="ABC transporter" evidence="11">
    <location>
        <begin position="468"/>
        <end position="703"/>
    </location>
</feature>
<dbReference type="InterPro" id="IPR003439">
    <property type="entry name" value="ABC_transporter-like_ATP-bd"/>
</dbReference>
<feature type="transmembrane region" description="Helical" evidence="10">
    <location>
        <begin position="156"/>
        <end position="178"/>
    </location>
</feature>
<dbReference type="PROSITE" id="PS00211">
    <property type="entry name" value="ABC_TRANSPORTER_1"/>
    <property type="match status" value="1"/>
</dbReference>
<evidence type="ECO:0000313" key="15">
    <source>
        <dbReference type="Proteomes" id="UP000317078"/>
    </source>
</evidence>
<name>A0A502G6K2_9PROT</name>
<dbReference type="GO" id="GO:0015421">
    <property type="term" value="F:ABC-type oligopeptide transporter activity"/>
    <property type="evidence" value="ECO:0007669"/>
    <property type="project" value="TreeGrafter"/>
</dbReference>
<dbReference type="SMART" id="SM00382">
    <property type="entry name" value="AAA"/>
    <property type="match status" value="1"/>
</dbReference>
<proteinExistence type="predicted"/>
<dbReference type="InterPro" id="IPR005074">
    <property type="entry name" value="Peptidase_C39"/>
</dbReference>
<dbReference type="SUPFAM" id="SSF52540">
    <property type="entry name" value="P-loop containing nucleoside triphosphate hydrolases"/>
    <property type="match status" value="1"/>
</dbReference>
<dbReference type="PANTHER" id="PTHR43394">
    <property type="entry name" value="ATP-DEPENDENT PERMEASE MDL1, MITOCHONDRIAL"/>
    <property type="match status" value="1"/>
</dbReference>
<sequence>MSPFHTALRCLFMVAMYHGVQLQPAHFAVVAEADVLGSILRMLRKVGLRGRVLRRSKWRHLTALSHTFPVMGMMKDGRWVIVVKATDTEAGPALYVLNPLVERQGVQTVQREEFLRDWSGVLVVCKADRPARSEASFGLRWFVPDIWRYRSLLRDVVLAAIMSALIAFATPLMFQILIDKVIAHQSYQTLLALIVLFCTLTVFDGLFNYVRQYLMTVVTSKIDAKLASRTFQHLLTLPLHFFEANTAGVLARNLQQTDTIRQFLTGRLLQTLLDAISLPLMLTVMFLYSVKLTALVLGFSVVMALLIGVMVPTFRRNLESLYQAEGARQGHLVETIHGMRTVKSLALEPARQTMWNEKITTGMERRAKVGRLSAFAGVMMQGLEKLMQISVLSLGAMEVFDNALSIGALVAFNMVSGRVTGPLVQIVGLLNEYQETMLAVRMLGTVMSHPAEREPGQQGLQPAITGRMSFEEVTFAYRPGAPPALDRVSFAVAPGQVIGVVGRSGSGKTTVTRLIQGIQTAQGGVIRLDGVDIRHIDLVHLRRSIGVVLQENFLFRGTLRENLSVVRPDATLEEIMEAARIAGADEFINRLPHSYDTLIEENGANFSGGQRQRLAIARALLTRPNLLIFDEATSALDPESEAVIQDNLAEIARGRTLIIVSHRLTSLAGADAILVLEHGRVLDFAPHRVLLQRCAAYQNLWRQQTKHFA</sequence>
<dbReference type="Pfam" id="PF00664">
    <property type="entry name" value="ABC_membrane"/>
    <property type="match status" value="1"/>
</dbReference>
<reference evidence="14 15" key="1">
    <citation type="journal article" date="2019" name="Environ. Microbiol.">
        <title>Species interactions and distinct microbial communities in high Arctic permafrost affected cryosols are associated with the CH4 and CO2 gas fluxes.</title>
        <authorList>
            <person name="Altshuler I."/>
            <person name="Hamel J."/>
            <person name="Turney S."/>
            <person name="Magnuson E."/>
            <person name="Levesque R."/>
            <person name="Greer C."/>
            <person name="Whyte L.G."/>
        </authorList>
    </citation>
    <scope>NUCLEOTIDE SEQUENCE [LARGE SCALE GENOMIC DNA]</scope>
    <source>
        <strain evidence="14 15">S9.3B</strain>
    </source>
</reference>
<keyword evidence="9 10" id="KW-0472">Membrane</keyword>
<evidence type="ECO:0000313" key="14">
    <source>
        <dbReference type="EMBL" id="TPG57232.1"/>
    </source>
</evidence>
<dbReference type="CDD" id="cd18783">
    <property type="entry name" value="ABC_6TM_PrtD_LapB_HlyB_like"/>
    <property type="match status" value="1"/>
</dbReference>
<evidence type="ECO:0000256" key="6">
    <source>
        <dbReference type="ARBA" id="ARBA00022801"/>
    </source>
</evidence>
<dbReference type="GO" id="GO:0005524">
    <property type="term" value="F:ATP binding"/>
    <property type="evidence" value="ECO:0007669"/>
    <property type="project" value="UniProtKB-KW"/>
</dbReference>
<keyword evidence="2" id="KW-0813">Transport</keyword>
<gene>
    <name evidence="14" type="ORF">EAH89_11810</name>
</gene>
<evidence type="ECO:0000256" key="10">
    <source>
        <dbReference type="SAM" id="Phobius"/>
    </source>
</evidence>
<dbReference type="PROSITE" id="PS50929">
    <property type="entry name" value="ABC_TM1F"/>
    <property type="match status" value="1"/>
</dbReference>
<feature type="domain" description="Peptidase C39" evidence="13">
    <location>
        <begin position="5"/>
        <end position="125"/>
    </location>
</feature>
<dbReference type="InterPro" id="IPR017871">
    <property type="entry name" value="ABC_transporter-like_CS"/>
</dbReference>
<dbReference type="GO" id="GO:0006508">
    <property type="term" value="P:proteolysis"/>
    <property type="evidence" value="ECO:0007669"/>
    <property type="project" value="InterPro"/>
</dbReference>
<dbReference type="GO" id="GO:0016887">
    <property type="term" value="F:ATP hydrolysis activity"/>
    <property type="evidence" value="ECO:0007669"/>
    <property type="project" value="InterPro"/>
</dbReference>
<comment type="caution">
    <text evidence="14">The sequence shown here is derived from an EMBL/GenBank/DDBJ whole genome shotgun (WGS) entry which is preliminary data.</text>
</comment>
<evidence type="ECO:0000256" key="2">
    <source>
        <dbReference type="ARBA" id="ARBA00022448"/>
    </source>
</evidence>
<dbReference type="PANTHER" id="PTHR43394:SF1">
    <property type="entry name" value="ATP-BINDING CASSETTE SUB-FAMILY B MEMBER 10, MITOCHONDRIAL"/>
    <property type="match status" value="1"/>
</dbReference>
<keyword evidence="7" id="KW-0067">ATP-binding</keyword>
<evidence type="ECO:0000256" key="9">
    <source>
        <dbReference type="ARBA" id="ARBA00023136"/>
    </source>
</evidence>
<dbReference type="Gene3D" id="1.20.1560.10">
    <property type="entry name" value="ABC transporter type 1, transmembrane domain"/>
    <property type="match status" value="1"/>
</dbReference>
<evidence type="ECO:0000259" key="12">
    <source>
        <dbReference type="PROSITE" id="PS50929"/>
    </source>
</evidence>
<dbReference type="Pfam" id="PF00005">
    <property type="entry name" value="ABC_tran"/>
    <property type="match status" value="1"/>
</dbReference>
<dbReference type="OrthoDB" id="5288404at2"/>
<dbReference type="FunFam" id="3.40.50.300:FF:000299">
    <property type="entry name" value="ABC transporter ATP-binding protein/permease"/>
    <property type="match status" value="1"/>
</dbReference>
<dbReference type="GO" id="GO:0008233">
    <property type="term" value="F:peptidase activity"/>
    <property type="evidence" value="ECO:0007669"/>
    <property type="project" value="InterPro"/>
</dbReference>
<accession>A0A502G6K2</accession>
<evidence type="ECO:0000256" key="5">
    <source>
        <dbReference type="ARBA" id="ARBA00022741"/>
    </source>
</evidence>
<protein>
    <submittedName>
        <fullName evidence="14">Peptidase domain-containing ABC transporter</fullName>
    </submittedName>
</protein>